<evidence type="ECO:0000313" key="2">
    <source>
        <dbReference type="Proteomes" id="UP000199673"/>
    </source>
</evidence>
<reference evidence="2" key="1">
    <citation type="submission" date="2016-10" db="EMBL/GenBank/DDBJ databases">
        <authorList>
            <person name="Varghese N."/>
            <person name="Submissions S."/>
        </authorList>
    </citation>
    <scope>NUCLEOTIDE SEQUENCE [LARGE SCALE GENOMIC DNA]</scope>
    <source>
        <strain evidence="2">DSM 23445</strain>
    </source>
</reference>
<dbReference type="AlphaFoldDB" id="A0A1I7AIU1"/>
<dbReference type="STRING" id="305507.SAMN04489724_2000"/>
<gene>
    <name evidence="1" type="ORF">SAMN04489724_2000</name>
</gene>
<organism evidence="1 2">
    <name type="scientific">Algoriphagus locisalis</name>
    <dbReference type="NCBI Taxonomy" id="305507"/>
    <lineage>
        <taxon>Bacteria</taxon>
        <taxon>Pseudomonadati</taxon>
        <taxon>Bacteroidota</taxon>
        <taxon>Cytophagia</taxon>
        <taxon>Cytophagales</taxon>
        <taxon>Cyclobacteriaceae</taxon>
        <taxon>Algoriphagus</taxon>
    </lineage>
</organism>
<dbReference type="Proteomes" id="UP000199673">
    <property type="component" value="Unassembled WGS sequence"/>
</dbReference>
<proteinExistence type="predicted"/>
<sequence length="44" mass="5181">MGDLFLFSWKTNFSKAWNFEKVVGCNQSILVDRLKDSSFDIFFV</sequence>
<evidence type="ECO:0000313" key="1">
    <source>
        <dbReference type="EMBL" id="SFT74846.1"/>
    </source>
</evidence>
<dbReference type="EMBL" id="FPBF01000002">
    <property type="protein sequence ID" value="SFT74846.1"/>
    <property type="molecule type" value="Genomic_DNA"/>
</dbReference>
<accession>A0A1I7AIU1</accession>
<keyword evidence="2" id="KW-1185">Reference proteome</keyword>
<name>A0A1I7AIU1_9BACT</name>
<protein>
    <submittedName>
        <fullName evidence="1">Uncharacterized protein</fullName>
    </submittedName>
</protein>